<organism evidence="4 5">
    <name type="scientific">Microcella alkalica</name>
    <dbReference type="NCBI Taxonomy" id="355930"/>
    <lineage>
        <taxon>Bacteria</taxon>
        <taxon>Bacillati</taxon>
        <taxon>Actinomycetota</taxon>
        <taxon>Actinomycetes</taxon>
        <taxon>Micrococcales</taxon>
        <taxon>Microbacteriaceae</taxon>
        <taxon>Microcella</taxon>
    </lineage>
</organism>
<evidence type="ECO:0000259" key="3">
    <source>
        <dbReference type="PROSITE" id="PS50006"/>
    </source>
</evidence>
<name>A0A839E5J1_9MICO</name>
<dbReference type="AlphaFoldDB" id="A0A839E5J1"/>
<comment type="caution">
    <text evidence="4">The sequence shown here is derived from an EMBL/GenBank/DDBJ whole genome shotgun (WGS) entry which is preliminary data.</text>
</comment>
<dbReference type="EMBL" id="JACGWX010000001">
    <property type="protein sequence ID" value="MBA8846787.1"/>
    <property type="molecule type" value="Genomic_DNA"/>
</dbReference>
<evidence type="ECO:0000256" key="1">
    <source>
        <dbReference type="ARBA" id="ARBA00022553"/>
    </source>
</evidence>
<keyword evidence="1" id="KW-0597">Phosphoprotein</keyword>
<dbReference type="Gene3D" id="2.60.200.20">
    <property type="match status" value="1"/>
</dbReference>
<dbReference type="CDD" id="cd00060">
    <property type="entry name" value="FHA"/>
    <property type="match status" value="1"/>
</dbReference>
<dbReference type="Proteomes" id="UP000585905">
    <property type="component" value="Unassembled WGS sequence"/>
</dbReference>
<reference evidence="4 5" key="1">
    <citation type="submission" date="2020-07" db="EMBL/GenBank/DDBJ databases">
        <title>Sequencing the genomes of 1000 actinobacteria strains.</title>
        <authorList>
            <person name="Klenk H.-P."/>
        </authorList>
    </citation>
    <scope>NUCLEOTIDE SEQUENCE [LARGE SCALE GENOMIC DNA]</scope>
    <source>
        <strain evidence="4 5">DSM 19663</strain>
    </source>
</reference>
<dbReference type="Pfam" id="PF00498">
    <property type="entry name" value="FHA"/>
    <property type="match status" value="1"/>
</dbReference>
<evidence type="ECO:0000256" key="2">
    <source>
        <dbReference type="SAM" id="MobiDB-lite"/>
    </source>
</evidence>
<feature type="region of interest" description="Disordered" evidence="2">
    <location>
        <begin position="1"/>
        <end position="45"/>
    </location>
</feature>
<proteinExistence type="predicted"/>
<dbReference type="PROSITE" id="PS50006">
    <property type="entry name" value="FHA_DOMAIN"/>
    <property type="match status" value="1"/>
</dbReference>
<dbReference type="InterPro" id="IPR000253">
    <property type="entry name" value="FHA_dom"/>
</dbReference>
<accession>A0A839E5J1</accession>
<keyword evidence="5" id="KW-1185">Reference proteome</keyword>
<dbReference type="SUPFAM" id="SSF49879">
    <property type="entry name" value="SMAD/FHA domain"/>
    <property type="match status" value="1"/>
</dbReference>
<sequence>MGEIEGDAADTVIRRRASGEPLQDAAQVSAAPQPHGDEPPGDDTVIRLVEPFLPSRSRAADRPVLLLDSLLPKRPGAGPDGDGTGESHPLGEQADFALRVPGLEHPVLLDLPVVIGRRPGASRVPEVPAPRRIVVPPERQGVSGRHARIEQLGESVVVTDLGSSNGTVVHLPTGPQLRLRPGESCVVLPDSIIALGDEIDIVVMAVDRPQSSRRTT</sequence>
<evidence type="ECO:0000313" key="5">
    <source>
        <dbReference type="Proteomes" id="UP000585905"/>
    </source>
</evidence>
<feature type="region of interest" description="Disordered" evidence="2">
    <location>
        <begin position="70"/>
        <end position="90"/>
    </location>
</feature>
<dbReference type="SMART" id="SM00240">
    <property type="entry name" value="FHA"/>
    <property type="match status" value="1"/>
</dbReference>
<feature type="domain" description="FHA" evidence="3">
    <location>
        <begin position="113"/>
        <end position="170"/>
    </location>
</feature>
<dbReference type="RefSeq" id="WP_182489636.1">
    <property type="nucleotide sequence ID" value="NZ_BAAAOV010000002.1"/>
</dbReference>
<evidence type="ECO:0000313" key="4">
    <source>
        <dbReference type="EMBL" id="MBA8846787.1"/>
    </source>
</evidence>
<gene>
    <name evidence="4" type="ORF">FHX53_000351</name>
</gene>
<protein>
    <recommendedName>
        <fullName evidence="3">FHA domain-containing protein</fullName>
    </recommendedName>
</protein>
<dbReference type="InterPro" id="IPR008984">
    <property type="entry name" value="SMAD_FHA_dom_sf"/>
</dbReference>